<reference evidence="3 4" key="1">
    <citation type="submission" date="2019-12" db="EMBL/GenBank/DDBJ databases">
        <title>Whole genome shotgun sequence of Streptomyces hygroscopicus subsp. glebosus NBRC 13786.</title>
        <authorList>
            <person name="Ichikawa N."/>
            <person name="Kimura A."/>
            <person name="Kitahashi Y."/>
            <person name="Komaki H."/>
            <person name="Tamura T."/>
        </authorList>
    </citation>
    <scope>NUCLEOTIDE SEQUENCE [LARGE SCALE GENOMIC DNA]</scope>
    <source>
        <strain evidence="3 4">NBRC 13786</strain>
    </source>
</reference>
<evidence type="ECO:0000256" key="2">
    <source>
        <dbReference type="SAM" id="Phobius"/>
    </source>
</evidence>
<dbReference type="RefSeq" id="WP_190144979.1">
    <property type="nucleotide sequence ID" value="NZ_BLIO01000001.1"/>
</dbReference>
<proteinExistence type="predicted"/>
<keyword evidence="2" id="KW-0472">Membrane</keyword>
<keyword evidence="2" id="KW-1133">Transmembrane helix</keyword>
<name>A0A640T796_9ACTN</name>
<accession>A0A640T796</accession>
<feature type="region of interest" description="Disordered" evidence="1">
    <location>
        <begin position="1"/>
        <end position="21"/>
    </location>
</feature>
<evidence type="ECO:0000256" key="1">
    <source>
        <dbReference type="SAM" id="MobiDB-lite"/>
    </source>
</evidence>
<evidence type="ECO:0000313" key="3">
    <source>
        <dbReference type="EMBL" id="GFE19178.1"/>
    </source>
</evidence>
<keyword evidence="2" id="KW-0812">Transmembrane</keyword>
<keyword evidence="4" id="KW-1185">Reference proteome</keyword>
<evidence type="ECO:0000313" key="4">
    <source>
        <dbReference type="Proteomes" id="UP000430079"/>
    </source>
</evidence>
<dbReference type="AlphaFoldDB" id="A0A640T796"/>
<feature type="region of interest" description="Disordered" evidence="1">
    <location>
        <begin position="204"/>
        <end position="228"/>
    </location>
</feature>
<sequence>MPPETAPTQPTEPSSTGPSDSGVSSFAFKALGCGCAPVVVLVLVVLIASGSWGSTDFPRVAPEEMASRAFQRSQEAYDVVGFKRTVKPGVEDVGVSTENTLGSSFCHGGLTGLEDKTVDGAYQMSHSWALDHVPARQAVSGLRRLHRHLTDEGWEITSYSEGEQGNWDLFAKRDDGAERMSFTWYPDREYFTGGASVPCAYDPAWKDGDVGPSGDDQTPPTLGPRSGT</sequence>
<protein>
    <submittedName>
        <fullName evidence="3">Uncharacterized protein</fullName>
    </submittedName>
</protein>
<feature type="transmembrane region" description="Helical" evidence="2">
    <location>
        <begin position="26"/>
        <end position="49"/>
    </location>
</feature>
<dbReference type="Proteomes" id="UP000430079">
    <property type="component" value="Unassembled WGS sequence"/>
</dbReference>
<comment type="caution">
    <text evidence="3">The sequence shown here is derived from an EMBL/GenBank/DDBJ whole genome shotgun (WGS) entry which is preliminary data.</text>
</comment>
<organism evidence="3 4">
    <name type="scientific">Streptomyces glebosus</name>
    <dbReference type="NCBI Taxonomy" id="249580"/>
    <lineage>
        <taxon>Bacteria</taxon>
        <taxon>Bacillati</taxon>
        <taxon>Actinomycetota</taxon>
        <taxon>Actinomycetes</taxon>
        <taxon>Kitasatosporales</taxon>
        <taxon>Streptomycetaceae</taxon>
        <taxon>Streptomyces</taxon>
    </lineage>
</organism>
<dbReference type="EMBL" id="BLIO01000001">
    <property type="protein sequence ID" value="GFE19178.1"/>
    <property type="molecule type" value="Genomic_DNA"/>
</dbReference>
<gene>
    <name evidence="3" type="ORF">Sgleb_72250</name>
</gene>